<feature type="compositionally biased region" description="Polar residues" evidence="2">
    <location>
        <begin position="371"/>
        <end position="391"/>
    </location>
</feature>
<dbReference type="InterPro" id="IPR056565">
    <property type="entry name" value="Fn3_ATF7IP"/>
</dbReference>
<keyword evidence="1" id="KW-0175">Coiled coil</keyword>
<evidence type="ECO:0000256" key="1">
    <source>
        <dbReference type="SAM" id="Coils"/>
    </source>
</evidence>
<feature type="compositionally biased region" description="Basic and acidic residues" evidence="2">
    <location>
        <begin position="220"/>
        <end position="241"/>
    </location>
</feature>
<feature type="region of interest" description="Disordered" evidence="2">
    <location>
        <begin position="506"/>
        <end position="642"/>
    </location>
</feature>
<feature type="compositionally biased region" description="Low complexity" evidence="2">
    <location>
        <begin position="253"/>
        <end position="264"/>
    </location>
</feature>
<feature type="region of interest" description="Disordered" evidence="2">
    <location>
        <begin position="654"/>
        <end position="706"/>
    </location>
</feature>
<accession>A0A9W9Z0D1</accession>
<feature type="compositionally biased region" description="Low complexity" evidence="2">
    <location>
        <begin position="519"/>
        <end position="536"/>
    </location>
</feature>
<evidence type="ECO:0000313" key="5">
    <source>
        <dbReference type="Proteomes" id="UP001163046"/>
    </source>
</evidence>
<feature type="region of interest" description="Disordered" evidence="2">
    <location>
        <begin position="64"/>
        <end position="271"/>
    </location>
</feature>
<feature type="compositionally biased region" description="Polar residues" evidence="2">
    <location>
        <begin position="537"/>
        <end position="551"/>
    </location>
</feature>
<dbReference type="Proteomes" id="UP001163046">
    <property type="component" value="Unassembled WGS sequence"/>
</dbReference>
<feature type="region of interest" description="Disordered" evidence="2">
    <location>
        <begin position="409"/>
        <end position="462"/>
    </location>
</feature>
<feature type="coiled-coil region" evidence="1">
    <location>
        <begin position="295"/>
        <end position="332"/>
    </location>
</feature>
<dbReference type="Pfam" id="PF16794">
    <property type="entry name" value="fn3_4"/>
    <property type="match status" value="1"/>
</dbReference>
<feature type="compositionally biased region" description="Low complexity" evidence="2">
    <location>
        <begin position="360"/>
        <end position="370"/>
    </location>
</feature>
<evidence type="ECO:0000256" key="2">
    <source>
        <dbReference type="SAM" id="MobiDB-lite"/>
    </source>
</evidence>
<feature type="region of interest" description="Disordered" evidence="2">
    <location>
        <begin position="1"/>
        <end position="50"/>
    </location>
</feature>
<proteinExistence type="predicted"/>
<feature type="compositionally biased region" description="Pro residues" evidence="2">
    <location>
        <begin position="675"/>
        <end position="693"/>
    </location>
</feature>
<dbReference type="EMBL" id="MU826835">
    <property type="protein sequence ID" value="KAJ7372710.1"/>
    <property type="molecule type" value="Genomic_DNA"/>
</dbReference>
<keyword evidence="5" id="KW-1185">Reference proteome</keyword>
<name>A0A9W9Z0D1_9CNID</name>
<feature type="compositionally biased region" description="Pro residues" evidence="2">
    <location>
        <begin position="604"/>
        <end position="618"/>
    </location>
</feature>
<reference evidence="4" key="1">
    <citation type="submission" date="2023-01" db="EMBL/GenBank/DDBJ databases">
        <title>Genome assembly of the deep-sea coral Lophelia pertusa.</title>
        <authorList>
            <person name="Herrera S."/>
            <person name="Cordes E."/>
        </authorList>
    </citation>
    <scope>NUCLEOTIDE SEQUENCE</scope>
    <source>
        <strain evidence="4">USNM1676648</strain>
        <tissue evidence="4">Polyp</tissue>
    </source>
</reference>
<feature type="compositionally biased region" description="Polar residues" evidence="2">
    <location>
        <begin position="17"/>
        <end position="50"/>
    </location>
</feature>
<protein>
    <submittedName>
        <fullName evidence="4">Activating transcription factor 7-interacting protein 1</fullName>
    </submittedName>
</protein>
<evidence type="ECO:0000259" key="3">
    <source>
        <dbReference type="Pfam" id="PF16794"/>
    </source>
</evidence>
<organism evidence="4 5">
    <name type="scientific">Desmophyllum pertusum</name>
    <dbReference type="NCBI Taxonomy" id="174260"/>
    <lineage>
        <taxon>Eukaryota</taxon>
        <taxon>Metazoa</taxon>
        <taxon>Cnidaria</taxon>
        <taxon>Anthozoa</taxon>
        <taxon>Hexacorallia</taxon>
        <taxon>Scleractinia</taxon>
        <taxon>Caryophylliina</taxon>
        <taxon>Caryophylliidae</taxon>
        <taxon>Desmophyllum</taxon>
    </lineage>
</organism>
<feature type="compositionally biased region" description="Polar residues" evidence="2">
    <location>
        <begin position="179"/>
        <end position="188"/>
    </location>
</feature>
<feature type="domain" description="Activating transcription factor 7-interacting protein Fn3" evidence="3">
    <location>
        <begin position="702"/>
        <end position="764"/>
    </location>
</feature>
<feature type="compositionally biased region" description="Basic and acidic residues" evidence="2">
    <location>
        <begin position="147"/>
        <end position="163"/>
    </location>
</feature>
<evidence type="ECO:0000313" key="4">
    <source>
        <dbReference type="EMBL" id="KAJ7372710.1"/>
    </source>
</evidence>
<feature type="region of interest" description="Disordered" evidence="2">
    <location>
        <begin position="360"/>
        <end position="396"/>
    </location>
</feature>
<feature type="compositionally biased region" description="Basic and acidic residues" evidence="2">
    <location>
        <begin position="84"/>
        <end position="95"/>
    </location>
</feature>
<feature type="compositionally biased region" description="Low complexity" evidence="2">
    <location>
        <begin position="168"/>
        <end position="178"/>
    </location>
</feature>
<dbReference type="AlphaFoldDB" id="A0A9W9Z0D1"/>
<dbReference type="OrthoDB" id="2434995at2759"/>
<sequence length="768" mass="83240">MEDIEVPRKKRKLVVGGTSSTENHVTNGDSPVGTSDVTPSRAQSHLQFNPSVFERLRKITKDCQKNFLPTPKPNGSKLPLSTAEAKEVTPEKNSAKDAVSPDFIISSAGSSPAHSPRPMDFNVLSTPPRSSEPKKKTTETAVVNSSDRQKACSRLVERFEESSNKTLSNGVSSDSSGSRTLDQGSSSVEVLEEGDQTQTPVADSTVKANHVNGEINSSAAKEDHVDVSTKDRVDVSTKDRNSPALSDVTPRVEQSQQSTEQSTSGAFNSDEFRKMLKKMIEERMTQLESSMDDPNDKLADRLASLEKENKALKEYAKKVEDSVKNILTAEKEKAKQRVTRAVQTQDPNWFNILRPKTVTSTSASDSVTPTRPSNVGVNVMTTPTPRLTSTVAPLPGHTVPSRLEIVSQAPPGNFRPSVQRQQPEPLRPRIPVSNNISPRLQAPGAYVPNYDPGPAGRPTPSQLGLLRAATPPAHPRFNGVRPPMSAAQPPRPMMRIQRPVTSLAGPRIVAPTPSRPLPTVTVHPQTSSSSTSVRVSQEQPSYGYSTQSVYHNGQPGPRFTVAPQIRPQGPPQISPGSRPSAYPQSPIQASPPQHMLQQPLRPEQQPPPRPHPPVPIRPSAPVQMQSPPPHLVNQHRAAQPQQPGMVHYQQVVGPPRQVTPTQPSGPRPVYTQVPLRPPQPGLPPGAVQPPPIASPTVHGKDPPPKPSVSIAVVTSGIVLSWNMPLEERHAPVMNYQLFALQDGGTTENAHQWKKIGVVKALPLPWPAP</sequence>
<comment type="caution">
    <text evidence="4">The sequence shown here is derived from an EMBL/GenBank/DDBJ whole genome shotgun (WGS) entry which is preliminary data.</text>
</comment>
<gene>
    <name evidence="4" type="primary">ATF7IP_2</name>
    <name evidence="4" type="ORF">OS493_017984</name>
</gene>
<feature type="compositionally biased region" description="Polar residues" evidence="2">
    <location>
        <begin position="574"/>
        <end position="591"/>
    </location>
</feature>